<evidence type="ECO:0000259" key="1">
    <source>
        <dbReference type="PROSITE" id="PS50228"/>
    </source>
</evidence>
<dbReference type="CDD" id="cd22829">
    <property type="entry name" value="Gal_Rha_Lectin_EVA1_EVA1C_rpt2"/>
    <property type="match status" value="1"/>
</dbReference>
<dbReference type="Proteomes" id="UP000318571">
    <property type="component" value="Chromosome 4"/>
</dbReference>
<accession>A0A553NR47</accession>
<evidence type="ECO:0000313" key="3">
    <source>
        <dbReference type="Proteomes" id="UP000318571"/>
    </source>
</evidence>
<dbReference type="EMBL" id="VCGU01000011">
    <property type="protein sequence ID" value="TRY67859.1"/>
    <property type="molecule type" value="Genomic_DNA"/>
</dbReference>
<evidence type="ECO:0000313" key="2">
    <source>
        <dbReference type="EMBL" id="TRY67859.1"/>
    </source>
</evidence>
<dbReference type="InterPro" id="IPR043159">
    <property type="entry name" value="Lectin_gal-bd_sf"/>
</dbReference>
<gene>
    <name evidence="2" type="ORF">TCAL_16931</name>
</gene>
<dbReference type="AlphaFoldDB" id="A0A553NR47"/>
<dbReference type="GO" id="GO:0030246">
    <property type="term" value="F:carbohydrate binding"/>
    <property type="evidence" value="ECO:0007669"/>
    <property type="project" value="InterPro"/>
</dbReference>
<dbReference type="InterPro" id="IPR000922">
    <property type="entry name" value="Lectin_gal-bd_dom"/>
</dbReference>
<name>A0A553NR47_TIGCA</name>
<dbReference type="PROSITE" id="PS50228">
    <property type="entry name" value="SUEL_LECTIN"/>
    <property type="match status" value="1"/>
</dbReference>
<dbReference type="PANTHER" id="PTHR46780">
    <property type="entry name" value="PROTEIN EVA-1"/>
    <property type="match status" value="1"/>
</dbReference>
<sequence>MSEPPLLATRKAEPKRRGKKFRYFTAVLSRKLHKSSPKSLGQDEDEDQEGVSLTFALPHDIAPCMYAQYVVCPPTREFPKVYEGTENLECHFPEALKFIEEKCHGQELCSLITAPEIFSRDVDPCPGYRKYVETAFKCKPTQFRSRVVCHGDSMRLACDNPDQRLAIYSASFASAEGSHVFCPSRRQRPISFMGQEGPNANDDESHYLDKYGMTDLAKCEASYVTEAVMQICHGRQREEENFMPHHAGSLDGLGVMFNIKCIRANIFGILKDLEHYNSIIMHYAWINLRVPRFARSFVGSLVRSVGASLVGGLVGSFPQWNEQTKEKTPRKAGIHPSE</sequence>
<dbReference type="STRING" id="6832.A0A553NR47"/>
<comment type="caution">
    <text evidence="2">The sequence shown here is derived from an EMBL/GenBank/DDBJ whole genome shotgun (WGS) entry which is preliminary data.</text>
</comment>
<dbReference type="Gene3D" id="2.60.120.740">
    <property type="match status" value="2"/>
</dbReference>
<feature type="domain" description="SUEL-type lectin" evidence="1">
    <location>
        <begin position="71"/>
        <end position="139"/>
    </location>
</feature>
<reference evidence="2 3" key="1">
    <citation type="journal article" date="2018" name="Nat. Ecol. Evol.">
        <title>Genomic signatures of mitonuclear coevolution across populations of Tigriopus californicus.</title>
        <authorList>
            <person name="Barreto F.S."/>
            <person name="Watson E.T."/>
            <person name="Lima T.G."/>
            <person name="Willett C.S."/>
            <person name="Edmands S."/>
            <person name="Li W."/>
            <person name="Burton R.S."/>
        </authorList>
    </citation>
    <scope>NUCLEOTIDE SEQUENCE [LARGE SCALE GENOMIC DNA]</scope>
    <source>
        <strain evidence="2 3">San Diego</strain>
    </source>
</reference>
<protein>
    <recommendedName>
        <fullName evidence="1">SUEL-type lectin domain-containing protein</fullName>
    </recommendedName>
</protein>
<dbReference type="Pfam" id="PF02140">
    <property type="entry name" value="SUEL_Lectin"/>
    <property type="match status" value="1"/>
</dbReference>
<keyword evidence="3" id="KW-1185">Reference proteome</keyword>
<proteinExistence type="predicted"/>
<organism evidence="2 3">
    <name type="scientific">Tigriopus californicus</name>
    <name type="common">Marine copepod</name>
    <dbReference type="NCBI Taxonomy" id="6832"/>
    <lineage>
        <taxon>Eukaryota</taxon>
        <taxon>Metazoa</taxon>
        <taxon>Ecdysozoa</taxon>
        <taxon>Arthropoda</taxon>
        <taxon>Crustacea</taxon>
        <taxon>Multicrustacea</taxon>
        <taxon>Hexanauplia</taxon>
        <taxon>Copepoda</taxon>
        <taxon>Harpacticoida</taxon>
        <taxon>Harpacticidae</taxon>
        <taxon>Tigriopus</taxon>
    </lineage>
</organism>